<evidence type="ECO:0000313" key="3">
    <source>
        <dbReference type="Proteomes" id="UP000030826"/>
    </source>
</evidence>
<dbReference type="Pfam" id="PF01841">
    <property type="entry name" value="Transglut_core"/>
    <property type="match status" value="1"/>
</dbReference>
<dbReference type="Pfam" id="PF08379">
    <property type="entry name" value="Bact_transglu_N"/>
    <property type="match status" value="1"/>
</dbReference>
<gene>
    <name evidence="2" type="ORF">LA66_17835</name>
</gene>
<feature type="domain" description="Transglutaminase-like" evidence="1">
    <location>
        <begin position="174"/>
        <end position="245"/>
    </location>
</feature>
<name>A0A0B1PYT8_9HYPH</name>
<dbReference type="PANTHER" id="PTHR33490:SF7">
    <property type="entry name" value="BLR2979 PROTEIN"/>
    <property type="match status" value="1"/>
</dbReference>
<protein>
    <submittedName>
        <fullName evidence="2">IMP dehydrogenase</fullName>
    </submittedName>
</protein>
<dbReference type="OrthoDB" id="9804023at2"/>
<dbReference type="EMBL" id="JRFJ01000006">
    <property type="protein sequence ID" value="KHJ53274.1"/>
    <property type="molecule type" value="Genomic_DNA"/>
</dbReference>
<evidence type="ECO:0000259" key="1">
    <source>
        <dbReference type="SMART" id="SM00460"/>
    </source>
</evidence>
<sequence length="303" mass="32425">MRYDIRLRIGYDYALPVRSAHHLLRVSPRIDRGQTLHALSLDIAPDTDETLQESCFFGNRTHHLLLNRPHTALSVEMRARVEVRRAEPDLSNGPDIATLSDMARHSRAESGQSPIYQLAASRMVAPLPEAGIFVAESLSGLSPGLGVLAVAQRISSEFAYEPGFSSLATTPAQTLASRRGVCQDFAHLMIAGLRQTGIPAAYVSGFLRTDPPPGQPRIEGADAMHAWIEAWLGPDLGWVGFDPTNGCLAGDGHVAVAFGRDYADVAPVAGVVTTTGAQATDHAVDVVPENEPPAPWQASLLAA</sequence>
<dbReference type="SUPFAM" id="SSF54001">
    <property type="entry name" value="Cysteine proteinases"/>
    <property type="match status" value="1"/>
</dbReference>
<dbReference type="InterPro" id="IPR002931">
    <property type="entry name" value="Transglutaminase-like"/>
</dbReference>
<dbReference type="RefSeq" id="WP_039195400.1">
    <property type="nucleotide sequence ID" value="NZ_JRFJ01000006.1"/>
</dbReference>
<dbReference type="SMART" id="SM00460">
    <property type="entry name" value="TGc"/>
    <property type="match status" value="1"/>
</dbReference>
<dbReference type="PANTHER" id="PTHR33490">
    <property type="entry name" value="BLR5614 PROTEIN-RELATED"/>
    <property type="match status" value="1"/>
</dbReference>
<dbReference type="AlphaFoldDB" id="A0A0B1PYT8"/>
<dbReference type="InterPro" id="IPR038765">
    <property type="entry name" value="Papain-like_cys_pep_sf"/>
</dbReference>
<accession>A0A0B1PYT8</accession>
<comment type="caution">
    <text evidence="2">The sequence shown here is derived from an EMBL/GenBank/DDBJ whole genome shotgun (WGS) entry which is preliminary data.</text>
</comment>
<organism evidence="2 3">
    <name type="scientific">Aureimonas altamirensis</name>
    <dbReference type="NCBI Taxonomy" id="370622"/>
    <lineage>
        <taxon>Bacteria</taxon>
        <taxon>Pseudomonadati</taxon>
        <taxon>Pseudomonadota</taxon>
        <taxon>Alphaproteobacteria</taxon>
        <taxon>Hyphomicrobiales</taxon>
        <taxon>Aurantimonadaceae</taxon>
        <taxon>Aureimonas</taxon>
    </lineage>
</organism>
<proteinExistence type="predicted"/>
<dbReference type="Proteomes" id="UP000030826">
    <property type="component" value="Unassembled WGS sequence"/>
</dbReference>
<reference evidence="2 3" key="1">
    <citation type="submission" date="2014-09" db="EMBL/GenBank/DDBJ databases">
        <title>Isolation and characterization of Aurantimonas altamirensis ON-56566 from clinical sample following a dog bite.</title>
        <authorList>
            <person name="Eshaghi A."/>
            <person name="Li A."/>
            <person name="Shahinas D."/>
            <person name="Bahn P."/>
            <person name="Kus J.V."/>
            <person name="Patel S.N."/>
        </authorList>
    </citation>
    <scope>NUCLEOTIDE SEQUENCE [LARGE SCALE GENOMIC DNA]</scope>
    <source>
        <strain evidence="2 3">ON-56566</strain>
    </source>
</reference>
<dbReference type="InterPro" id="IPR013589">
    <property type="entry name" value="Bac_transglu_N"/>
</dbReference>
<dbReference type="Gene3D" id="3.10.620.30">
    <property type="match status" value="1"/>
</dbReference>
<dbReference type="STRING" id="370622.LA66_17835"/>
<evidence type="ECO:0000313" key="2">
    <source>
        <dbReference type="EMBL" id="KHJ53274.1"/>
    </source>
</evidence>